<name>A0AAN9A2G2_HALRR</name>
<dbReference type="Proteomes" id="UP001381693">
    <property type="component" value="Unassembled WGS sequence"/>
</dbReference>
<evidence type="ECO:0000313" key="2">
    <source>
        <dbReference type="Proteomes" id="UP001381693"/>
    </source>
</evidence>
<sequence>MTPQSPDATALAPVTIWTVEVLGITELPDCFISLINTSLTLSRHSNHLDSFWMSTGRVSKPWKLFEKGEDFQDNEQKSTFISMLTDTTPVYRKQEKKQDTEIRKSVSYSGEERKDGLLIPGVSTSNARHLSTTVTSVYADINPKDIRIELYEGNELFSLHEDPQALTDSLGASISITENPKKYQTFQNNKNNTLIVSEEVQSLPHGDVIPDALIDQCQSLFSISQAPKYEFYVGRDKDLMSKNVTSYQGLHNSFRVFHRQTSEINRDLRFAKEIVRKISESKKNPSSISSTEEYHRLSLLLPPLLVLGNTSSAEKDTEGETGRSKDLSPFLTGYSRITAAGGMLPFIPCAIAPYNDVDLTVKTCIRKRIRKSGQFWIQFTGDSKIRYLFEQFLNRLNNHYNFTVAYGVSTR</sequence>
<comment type="caution">
    <text evidence="1">The sequence shown here is derived from an EMBL/GenBank/DDBJ whole genome shotgun (WGS) entry which is preliminary data.</text>
</comment>
<protein>
    <submittedName>
        <fullName evidence="1">Uncharacterized protein</fullName>
    </submittedName>
</protein>
<reference evidence="1 2" key="1">
    <citation type="submission" date="2023-11" db="EMBL/GenBank/DDBJ databases">
        <title>Halocaridina rubra genome assembly.</title>
        <authorList>
            <person name="Smith C."/>
        </authorList>
    </citation>
    <scope>NUCLEOTIDE SEQUENCE [LARGE SCALE GENOMIC DNA]</scope>
    <source>
        <strain evidence="1">EP-1</strain>
        <tissue evidence="1">Whole</tissue>
    </source>
</reference>
<keyword evidence="2" id="KW-1185">Reference proteome</keyword>
<accession>A0AAN9A2G2</accession>
<proteinExistence type="predicted"/>
<dbReference type="EMBL" id="JAXCGZ010013386">
    <property type="protein sequence ID" value="KAK7072653.1"/>
    <property type="molecule type" value="Genomic_DNA"/>
</dbReference>
<organism evidence="1 2">
    <name type="scientific">Halocaridina rubra</name>
    <name type="common">Hawaiian red shrimp</name>
    <dbReference type="NCBI Taxonomy" id="373956"/>
    <lineage>
        <taxon>Eukaryota</taxon>
        <taxon>Metazoa</taxon>
        <taxon>Ecdysozoa</taxon>
        <taxon>Arthropoda</taxon>
        <taxon>Crustacea</taxon>
        <taxon>Multicrustacea</taxon>
        <taxon>Malacostraca</taxon>
        <taxon>Eumalacostraca</taxon>
        <taxon>Eucarida</taxon>
        <taxon>Decapoda</taxon>
        <taxon>Pleocyemata</taxon>
        <taxon>Caridea</taxon>
        <taxon>Atyoidea</taxon>
        <taxon>Atyidae</taxon>
        <taxon>Halocaridina</taxon>
    </lineage>
</organism>
<evidence type="ECO:0000313" key="1">
    <source>
        <dbReference type="EMBL" id="KAK7072653.1"/>
    </source>
</evidence>
<gene>
    <name evidence="1" type="ORF">SK128_006377</name>
</gene>
<dbReference type="AlphaFoldDB" id="A0AAN9A2G2"/>